<dbReference type="GO" id="GO:0016491">
    <property type="term" value="F:oxidoreductase activity"/>
    <property type="evidence" value="ECO:0007669"/>
    <property type="project" value="UniProtKB-KW"/>
</dbReference>
<evidence type="ECO:0000313" key="4">
    <source>
        <dbReference type="EMBL" id="CAJ1385813.1"/>
    </source>
</evidence>
<sequence>MALFPASHVVVVGGGLAGMVVANQVLERGGRVLVLEKAPFCGGNSVKATAGINFPKGDSEIKFKDDTVQMGESNGELAAVLCRNSLPDMNWLIDKFELDFAVVSKLSGHSCKRTYRTKDSLPGMAITYSLIKTLEKVAEVSDRARLVTKAEVVQLLFRCGNVVGCEYKKSGRCSKEYGPVVICTGGFGGAEAELLAKHRPELASWPTVSADHCTGDGLKLGEQVGAAVLGLEWVQLHPTALVHPDEPDAKRKVLAGEAFRLAGGLLLDAKGQRFCNEMGPAEHIVSQMQQNQAPFWLCLNTAASREMQWQCRTFISRKLMKCYASGRDLAAEMKVPLQTLIDVHDSHAEAFRRTMRSMQNSVPSEPAHSWDEASAKSGCGKLEFKHVLVGSRVPDEPFHVARVTPAIHFCPGGLQINTQAEVMKDGTKIPGLYAAGEAAGGVHGRQALPGNPLLDCVVFGRLAAKSACQYIFGKDDEFRPCPLQVSIAKVSLHRSNRLDSCELKSSCLPDAVL</sequence>
<dbReference type="InterPro" id="IPR027477">
    <property type="entry name" value="Succ_DH/fumarate_Rdtase_cat_sf"/>
</dbReference>
<organism evidence="4 5">
    <name type="scientific">Effrenium voratum</name>
    <dbReference type="NCBI Taxonomy" id="2562239"/>
    <lineage>
        <taxon>Eukaryota</taxon>
        <taxon>Sar</taxon>
        <taxon>Alveolata</taxon>
        <taxon>Dinophyceae</taxon>
        <taxon>Suessiales</taxon>
        <taxon>Symbiodiniaceae</taxon>
        <taxon>Effrenium</taxon>
    </lineage>
</organism>
<dbReference type="SUPFAM" id="SSF51905">
    <property type="entry name" value="FAD/NAD(P)-binding domain"/>
    <property type="match status" value="1"/>
</dbReference>
<dbReference type="Gene3D" id="3.90.700.10">
    <property type="entry name" value="Succinate dehydrogenase/fumarate reductase flavoprotein, catalytic domain"/>
    <property type="match status" value="1"/>
</dbReference>
<dbReference type="InterPro" id="IPR050315">
    <property type="entry name" value="FAD-oxidoreductase_2"/>
</dbReference>
<comment type="caution">
    <text evidence="4">The sequence shown here is derived from an EMBL/GenBank/DDBJ whole genome shotgun (WGS) entry which is preliminary data.</text>
</comment>
<dbReference type="Gene3D" id="3.50.50.60">
    <property type="entry name" value="FAD/NAD(P)-binding domain"/>
    <property type="match status" value="1"/>
</dbReference>
<dbReference type="EMBL" id="CAUJNA010001284">
    <property type="protein sequence ID" value="CAJ1385813.1"/>
    <property type="molecule type" value="Genomic_DNA"/>
</dbReference>
<keyword evidence="2" id="KW-0560">Oxidoreductase</keyword>
<dbReference type="Pfam" id="PF00890">
    <property type="entry name" value="FAD_binding_2"/>
    <property type="match status" value="1"/>
</dbReference>
<keyword evidence="5" id="KW-1185">Reference proteome</keyword>
<dbReference type="PANTHER" id="PTHR43400:SF1">
    <property type="entry name" value="FUMARATE REDUCTASE"/>
    <property type="match status" value="1"/>
</dbReference>
<reference evidence="4" key="1">
    <citation type="submission" date="2023-08" db="EMBL/GenBank/DDBJ databases">
        <authorList>
            <person name="Chen Y."/>
            <person name="Shah S."/>
            <person name="Dougan E. K."/>
            <person name="Thang M."/>
            <person name="Chan C."/>
        </authorList>
    </citation>
    <scope>NUCLEOTIDE SEQUENCE</scope>
</reference>
<proteinExistence type="predicted"/>
<dbReference type="SUPFAM" id="SSF56425">
    <property type="entry name" value="Succinate dehydrogenase/fumarate reductase flavoprotein, catalytic domain"/>
    <property type="match status" value="1"/>
</dbReference>
<dbReference type="Proteomes" id="UP001178507">
    <property type="component" value="Unassembled WGS sequence"/>
</dbReference>
<evidence type="ECO:0000259" key="3">
    <source>
        <dbReference type="Pfam" id="PF00890"/>
    </source>
</evidence>
<dbReference type="InterPro" id="IPR003953">
    <property type="entry name" value="FAD-dep_OxRdtase_2_FAD-bd"/>
</dbReference>
<dbReference type="AlphaFoldDB" id="A0AA36IDN8"/>
<feature type="domain" description="FAD-dependent oxidoreductase 2 FAD-binding" evidence="3">
    <location>
        <begin position="8"/>
        <end position="453"/>
    </location>
</feature>
<keyword evidence="1" id="KW-0285">Flavoprotein</keyword>
<evidence type="ECO:0000256" key="1">
    <source>
        <dbReference type="ARBA" id="ARBA00022630"/>
    </source>
</evidence>
<gene>
    <name evidence="4" type="ORF">EVOR1521_LOCUS12332</name>
</gene>
<evidence type="ECO:0000256" key="2">
    <source>
        <dbReference type="ARBA" id="ARBA00023002"/>
    </source>
</evidence>
<dbReference type="PANTHER" id="PTHR43400">
    <property type="entry name" value="FUMARATE REDUCTASE"/>
    <property type="match status" value="1"/>
</dbReference>
<accession>A0AA36IDN8</accession>
<evidence type="ECO:0000313" key="5">
    <source>
        <dbReference type="Proteomes" id="UP001178507"/>
    </source>
</evidence>
<protein>
    <recommendedName>
        <fullName evidence="3">FAD-dependent oxidoreductase 2 FAD-binding domain-containing protein</fullName>
    </recommendedName>
</protein>
<dbReference type="InterPro" id="IPR036188">
    <property type="entry name" value="FAD/NAD-bd_sf"/>
</dbReference>
<name>A0AA36IDN8_9DINO</name>